<evidence type="ECO:0000313" key="2">
    <source>
        <dbReference type="Proteomes" id="UP001062846"/>
    </source>
</evidence>
<comment type="caution">
    <text evidence="1">The sequence shown here is derived from an EMBL/GenBank/DDBJ whole genome shotgun (WGS) entry which is preliminary data.</text>
</comment>
<reference evidence="1" key="1">
    <citation type="submission" date="2022-02" db="EMBL/GenBank/DDBJ databases">
        <title>Plant Genome Project.</title>
        <authorList>
            <person name="Zhang R.-G."/>
        </authorList>
    </citation>
    <scope>NUCLEOTIDE SEQUENCE</scope>
    <source>
        <strain evidence="1">AT1</strain>
    </source>
</reference>
<keyword evidence="2" id="KW-1185">Reference proteome</keyword>
<organism evidence="1 2">
    <name type="scientific">Rhododendron molle</name>
    <name type="common">Chinese azalea</name>
    <name type="synonym">Azalea mollis</name>
    <dbReference type="NCBI Taxonomy" id="49168"/>
    <lineage>
        <taxon>Eukaryota</taxon>
        <taxon>Viridiplantae</taxon>
        <taxon>Streptophyta</taxon>
        <taxon>Embryophyta</taxon>
        <taxon>Tracheophyta</taxon>
        <taxon>Spermatophyta</taxon>
        <taxon>Magnoliopsida</taxon>
        <taxon>eudicotyledons</taxon>
        <taxon>Gunneridae</taxon>
        <taxon>Pentapetalae</taxon>
        <taxon>asterids</taxon>
        <taxon>Ericales</taxon>
        <taxon>Ericaceae</taxon>
        <taxon>Ericoideae</taxon>
        <taxon>Rhodoreae</taxon>
        <taxon>Rhododendron</taxon>
    </lineage>
</organism>
<evidence type="ECO:0000313" key="1">
    <source>
        <dbReference type="EMBL" id="KAI8530343.1"/>
    </source>
</evidence>
<protein>
    <submittedName>
        <fullName evidence="1">Uncharacterized protein</fullName>
    </submittedName>
</protein>
<proteinExistence type="predicted"/>
<accession>A0ACC0LNH8</accession>
<gene>
    <name evidence="1" type="ORF">RHMOL_Rhmol11G0050100</name>
</gene>
<dbReference type="EMBL" id="CM046398">
    <property type="protein sequence ID" value="KAI8530343.1"/>
    <property type="molecule type" value="Genomic_DNA"/>
</dbReference>
<dbReference type="Proteomes" id="UP001062846">
    <property type="component" value="Chromosome 11"/>
</dbReference>
<sequence>MARPCQEAIDTFMSITGVTEAVAVQKLELGPGVHLKSLITYCSFVKQCLKSAQQTPPVTISGKSMPPTQDPPPGGACLPHKVHLQEERALLHNDHLQEGKASSTISTSRRRRPPLQYSPPGGARLLHKIYLQKEQGLFHEVHLQEEKASSTMLTSHRSKTSSTILIPRRNKPSSTILTSGRSEASSMIVTSGGVRLPPQTLPSPK</sequence>
<name>A0ACC0LNH8_RHOML</name>